<dbReference type="STRING" id="42157.A0A182EYY0"/>
<evidence type="ECO:0000313" key="3">
    <source>
        <dbReference type="Proteomes" id="UP000271087"/>
    </source>
</evidence>
<dbReference type="AlphaFoldDB" id="A0A182EYY0"/>
<organism evidence="4">
    <name type="scientific">Onchocerca ochengi</name>
    <name type="common">Filarial nematode worm</name>
    <dbReference type="NCBI Taxonomy" id="42157"/>
    <lineage>
        <taxon>Eukaryota</taxon>
        <taxon>Metazoa</taxon>
        <taxon>Ecdysozoa</taxon>
        <taxon>Nematoda</taxon>
        <taxon>Chromadorea</taxon>
        <taxon>Rhabditida</taxon>
        <taxon>Spirurina</taxon>
        <taxon>Spiruromorpha</taxon>
        <taxon>Filarioidea</taxon>
        <taxon>Onchocercidae</taxon>
        <taxon>Onchocerca</taxon>
    </lineage>
</organism>
<name>A0A182EYY0_ONCOC</name>
<sequence length="72" mass="7420">MLNLREEEGCAKTLPGLFDPPGIVGPSGQPRNAGEDGVSARPDTPGNLVPIGADGTMGSCDHCPQLRTMPGY</sequence>
<feature type="region of interest" description="Disordered" evidence="1">
    <location>
        <begin position="1"/>
        <end position="47"/>
    </location>
</feature>
<dbReference type="WBParaSite" id="nOo.2.0.1.t13389-RA">
    <property type="protein sequence ID" value="nOo.2.0.1.t13389-RA"/>
    <property type="gene ID" value="nOo.2.0.1.g13389"/>
</dbReference>
<dbReference type="Proteomes" id="UP000271087">
    <property type="component" value="Unassembled WGS sequence"/>
</dbReference>
<evidence type="ECO:0000313" key="2">
    <source>
        <dbReference type="EMBL" id="VDN01587.1"/>
    </source>
</evidence>
<reference evidence="2 3" key="2">
    <citation type="submission" date="2018-08" db="EMBL/GenBank/DDBJ databases">
        <authorList>
            <person name="Laetsch R D."/>
            <person name="Stevens L."/>
            <person name="Kumar S."/>
            <person name="Blaxter L. M."/>
        </authorList>
    </citation>
    <scope>NUCLEOTIDE SEQUENCE [LARGE SCALE GENOMIC DNA]</scope>
</reference>
<dbReference type="EMBL" id="UYRW01015058">
    <property type="protein sequence ID" value="VDN01587.1"/>
    <property type="molecule type" value="Genomic_DNA"/>
</dbReference>
<keyword evidence="3" id="KW-1185">Reference proteome</keyword>
<evidence type="ECO:0000256" key="1">
    <source>
        <dbReference type="SAM" id="MobiDB-lite"/>
    </source>
</evidence>
<dbReference type="OrthoDB" id="5863482at2759"/>
<feature type="compositionally biased region" description="Basic and acidic residues" evidence="1">
    <location>
        <begin position="1"/>
        <end position="10"/>
    </location>
</feature>
<gene>
    <name evidence="2" type="ORF">NOO_LOCUS13389</name>
</gene>
<proteinExistence type="predicted"/>
<evidence type="ECO:0000313" key="4">
    <source>
        <dbReference type="WBParaSite" id="nOo.2.0.1.t13389-RA"/>
    </source>
</evidence>
<protein>
    <submittedName>
        <fullName evidence="4">Collagen IV NC1 domain-containing protein</fullName>
    </submittedName>
</protein>
<reference evidence="4" key="1">
    <citation type="submission" date="2016-06" db="UniProtKB">
        <authorList>
            <consortium name="WormBaseParasite"/>
        </authorList>
    </citation>
    <scope>IDENTIFICATION</scope>
</reference>
<accession>A0A182EYY0</accession>